<protein>
    <submittedName>
        <fullName evidence="8">Putative alcohol dehydrogenase</fullName>
    </submittedName>
</protein>
<keyword evidence="4" id="KW-0520">NAD</keyword>
<evidence type="ECO:0000259" key="6">
    <source>
        <dbReference type="Pfam" id="PF00465"/>
    </source>
</evidence>
<dbReference type="HOGENOM" id="CLU_007207_0_0_5"/>
<sequence length="415" mass="43475">MSRLDNALGLGLVRQPKTVLFGPGQRRQLGRHARRFGTSALIVTDERMATTEDFAAMKADLKAQGLRVAVFDAALPDLPRQNVLDVVAACGSDRPDVIVGLGGGSCMDLAKAASAVLAHGGDVRDYFGEFAVPGPCVPLITIPTTGGTGAEVTSLAIVYDDVARMKMAIADAHIAPAVALIDPELTLTCPPGLTAATAADALSHLVEGFTVKPKNPSADELDREIYVGKNRITDMFCREGLRLMDRSLARVVEVPSDLAARSDVMFAAYCAGMAINTTGTAAAHAIQSPMAAFGHAPHGFGVGALLPYVMRFNLPYCTEEFAEIGAVLNVADPDGPVEDRARAGIARVEALLAAAGSPLDIAALGVTEADLDEIAASSVKAVRLVRNNPAPMTPESVKAVLRRALAGDRSWWTSP</sequence>
<evidence type="ECO:0000259" key="7">
    <source>
        <dbReference type="Pfam" id="PF25137"/>
    </source>
</evidence>
<evidence type="ECO:0000256" key="3">
    <source>
        <dbReference type="ARBA" id="ARBA00023002"/>
    </source>
</evidence>
<dbReference type="Pfam" id="PF00465">
    <property type="entry name" value="Fe-ADH"/>
    <property type="match status" value="1"/>
</dbReference>
<dbReference type="FunFam" id="3.40.50.1970:FF:000003">
    <property type="entry name" value="Alcohol dehydrogenase, iron-containing"/>
    <property type="match status" value="1"/>
</dbReference>
<proteinExistence type="inferred from homology"/>
<dbReference type="GO" id="GO:0046872">
    <property type="term" value="F:metal ion binding"/>
    <property type="evidence" value="ECO:0007669"/>
    <property type="project" value="InterPro"/>
</dbReference>
<dbReference type="GO" id="GO:0004022">
    <property type="term" value="F:alcohol dehydrogenase (NAD+) activity"/>
    <property type="evidence" value="ECO:0007669"/>
    <property type="project" value="UniProtKB-EC"/>
</dbReference>
<dbReference type="SUPFAM" id="SSF56796">
    <property type="entry name" value="Dehydroquinate synthase-like"/>
    <property type="match status" value="1"/>
</dbReference>
<dbReference type="PANTHER" id="PTHR11496:SF102">
    <property type="entry name" value="ALCOHOL DEHYDROGENASE 4"/>
    <property type="match status" value="1"/>
</dbReference>
<accession>Q2CGV2</accession>
<dbReference type="PROSITE" id="PS00913">
    <property type="entry name" value="ADH_IRON_1"/>
    <property type="match status" value="1"/>
</dbReference>
<evidence type="ECO:0000313" key="8">
    <source>
        <dbReference type="EMBL" id="EAR51833.1"/>
    </source>
</evidence>
<dbReference type="InterPro" id="IPR039697">
    <property type="entry name" value="Alcohol_dehydrogenase_Fe"/>
</dbReference>
<dbReference type="STRING" id="314256.OG2516_16069"/>
<comment type="catalytic activity">
    <reaction evidence="5">
        <text>a primary alcohol + NAD(+) = an aldehyde + NADH + H(+)</text>
        <dbReference type="Rhea" id="RHEA:10736"/>
        <dbReference type="ChEBI" id="CHEBI:15378"/>
        <dbReference type="ChEBI" id="CHEBI:15734"/>
        <dbReference type="ChEBI" id="CHEBI:17478"/>
        <dbReference type="ChEBI" id="CHEBI:57540"/>
        <dbReference type="ChEBI" id="CHEBI:57945"/>
        <dbReference type="EC" id="1.1.1.1"/>
    </reaction>
</comment>
<comment type="caution">
    <text evidence="8">The sequence shown here is derived from an EMBL/GenBank/DDBJ whole genome shotgun (WGS) entry which is preliminary data.</text>
</comment>
<evidence type="ECO:0000256" key="5">
    <source>
        <dbReference type="ARBA" id="ARBA00049243"/>
    </source>
</evidence>
<dbReference type="Proteomes" id="UP000003635">
    <property type="component" value="Unassembled WGS sequence"/>
</dbReference>
<comment type="cofactor">
    <cofactor evidence="1">
        <name>Fe cation</name>
        <dbReference type="ChEBI" id="CHEBI:24875"/>
    </cofactor>
</comment>
<evidence type="ECO:0000256" key="2">
    <source>
        <dbReference type="ARBA" id="ARBA00007358"/>
    </source>
</evidence>
<dbReference type="OrthoDB" id="9815791at2"/>
<gene>
    <name evidence="8" type="ORF">OG2516_16069</name>
</gene>
<dbReference type="PANTHER" id="PTHR11496">
    <property type="entry name" value="ALCOHOL DEHYDROGENASE"/>
    <property type="match status" value="1"/>
</dbReference>
<dbReference type="InterPro" id="IPR001670">
    <property type="entry name" value="ADH_Fe/GldA"/>
</dbReference>
<evidence type="ECO:0000256" key="1">
    <source>
        <dbReference type="ARBA" id="ARBA00001962"/>
    </source>
</evidence>
<dbReference type="RefSeq" id="WP_007257160.1">
    <property type="nucleotide sequence ID" value="NZ_CH724111.1"/>
</dbReference>
<dbReference type="Pfam" id="PF25137">
    <property type="entry name" value="ADH_Fe_C"/>
    <property type="match status" value="1"/>
</dbReference>
<dbReference type="EMBL" id="AAOT01000008">
    <property type="protein sequence ID" value="EAR51833.1"/>
    <property type="molecule type" value="Genomic_DNA"/>
</dbReference>
<reference evidence="8 9" key="1">
    <citation type="journal article" date="2010" name="J. Bacteriol.">
        <title>Genome sequences of Oceanicola granulosus HTCC2516(T) and Oceanicola batsensis HTCC2597(TDelta).</title>
        <authorList>
            <person name="Thrash J.C."/>
            <person name="Cho J.C."/>
            <person name="Vergin K.L."/>
            <person name="Giovannoni S.J."/>
        </authorList>
    </citation>
    <scope>NUCLEOTIDE SEQUENCE [LARGE SCALE GENOMIC DNA]</scope>
    <source>
        <strain evidence="9">ATCC BAA-861 / DSM 15982 / KCTC 12143 / HTCC2516</strain>
    </source>
</reference>
<comment type="similarity">
    <text evidence="2">Belongs to the iron-containing alcohol dehydrogenase family.</text>
</comment>
<organism evidence="8 9">
    <name type="scientific">Oceanicola granulosus (strain ATCC BAA-861 / DSM 15982 / KCTC 12143 / HTCC2516)</name>
    <dbReference type="NCBI Taxonomy" id="314256"/>
    <lineage>
        <taxon>Bacteria</taxon>
        <taxon>Pseudomonadati</taxon>
        <taxon>Pseudomonadota</taxon>
        <taxon>Alphaproteobacteria</taxon>
        <taxon>Rhodobacterales</taxon>
        <taxon>Roseobacteraceae</taxon>
        <taxon>Oceanicola</taxon>
    </lineage>
</organism>
<dbReference type="AlphaFoldDB" id="Q2CGV2"/>
<feature type="domain" description="Fe-containing alcohol dehydrogenase-like C-terminal" evidence="7">
    <location>
        <begin position="194"/>
        <end position="404"/>
    </location>
</feature>
<dbReference type="Gene3D" id="1.20.1090.10">
    <property type="entry name" value="Dehydroquinate synthase-like - alpha domain"/>
    <property type="match status" value="1"/>
</dbReference>
<keyword evidence="9" id="KW-1185">Reference proteome</keyword>
<dbReference type="Gene3D" id="3.40.50.1970">
    <property type="match status" value="1"/>
</dbReference>
<name>Q2CGV2_OCEGH</name>
<keyword evidence="3" id="KW-0560">Oxidoreductase</keyword>
<evidence type="ECO:0000256" key="4">
    <source>
        <dbReference type="ARBA" id="ARBA00023027"/>
    </source>
</evidence>
<dbReference type="CDD" id="cd08191">
    <property type="entry name" value="Fe-ADH-like"/>
    <property type="match status" value="1"/>
</dbReference>
<evidence type="ECO:0000313" key="9">
    <source>
        <dbReference type="Proteomes" id="UP000003635"/>
    </source>
</evidence>
<feature type="domain" description="Alcohol dehydrogenase iron-type/glycerol dehydrogenase GldA" evidence="6">
    <location>
        <begin position="16"/>
        <end position="183"/>
    </location>
</feature>
<dbReference type="eggNOG" id="COG1454">
    <property type="taxonomic scope" value="Bacteria"/>
</dbReference>
<dbReference type="InterPro" id="IPR018211">
    <property type="entry name" value="ADH_Fe_CS"/>
</dbReference>
<dbReference type="InterPro" id="IPR056798">
    <property type="entry name" value="ADH_Fe_C"/>
</dbReference>